<dbReference type="OrthoDB" id="10059791at2759"/>
<dbReference type="PaxDb" id="67767-A0A0J7JVW1"/>
<dbReference type="InterPro" id="IPR050123">
    <property type="entry name" value="Prok_molybdopt-oxidoreductase"/>
</dbReference>
<evidence type="ECO:0000313" key="2">
    <source>
        <dbReference type="EMBL" id="KMQ82274.1"/>
    </source>
</evidence>
<dbReference type="Pfam" id="PF00384">
    <property type="entry name" value="Molybdopterin"/>
    <property type="match status" value="1"/>
</dbReference>
<feature type="non-terminal residue" evidence="2">
    <location>
        <position position="288"/>
    </location>
</feature>
<gene>
    <name evidence="2" type="ORF">RF55_23579</name>
</gene>
<dbReference type="PANTHER" id="PTHR43105">
    <property type="entry name" value="RESPIRATORY NITRATE REDUCTASE"/>
    <property type="match status" value="1"/>
</dbReference>
<dbReference type="Gene3D" id="3.40.50.740">
    <property type="match status" value="1"/>
</dbReference>
<dbReference type="EMBL" id="LBMM01026860">
    <property type="protein sequence ID" value="KMQ82274.1"/>
    <property type="molecule type" value="Genomic_DNA"/>
</dbReference>
<evidence type="ECO:0000313" key="3">
    <source>
        <dbReference type="Proteomes" id="UP000036403"/>
    </source>
</evidence>
<dbReference type="SUPFAM" id="SSF53706">
    <property type="entry name" value="Formate dehydrogenase/DMSO reductase, domains 1-3"/>
    <property type="match status" value="1"/>
</dbReference>
<dbReference type="GO" id="GO:0016020">
    <property type="term" value="C:membrane"/>
    <property type="evidence" value="ECO:0007669"/>
    <property type="project" value="TreeGrafter"/>
</dbReference>
<proteinExistence type="predicted"/>
<dbReference type="AlphaFoldDB" id="A0A0J7JVW1"/>
<dbReference type="Gene3D" id="3.40.228.10">
    <property type="entry name" value="Dimethylsulfoxide Reductase, domain 2"/>
    <property type="match status" value="1"/>
</dbReference>
<sequence>MNIETILELNMKVKKRSVPGVHPYDGPAGGWGALKATAIAVRTQMDTLEAPPTLLRTNQPDGFDCPGCAWPDKEHKSTFQFCENGAKAVTWEATSKRVTDEFLAANTVSALFEKNDFELEGYGRLTHPLTYDAVSDTLKPVSWEAAFARIGEILRSLSPDEVEFYTSGRASNEAAYLFQLLAREYGTNNFPDCSNMCHEPTSVGLPQSIGIGKGTVSLEDFDSAEMIISIGHNPGTNHPRMMGTLHELARKDVPIIVFNPLRERALERFADPQSVIEMATYSSTNIAS</sequence>
<protein>
    <submittedName>
        <fullName evidence="2">Oxidoreductase alpha subunit</fullName>
    </submittedName>
</protein>
<evidence type="ECO:0000259" key="1">
    <source>
        <dbReference type="Pfam" id="PF00384"/>
    </source>
</evidence>
<dbReference type="Proteomes" id="UP000036403">
    <property type="component" value="Unassembled WGS sequence"/>
</dbReference>
<dbReference type="GO" id="GO:0016491">
    <property type="term" value="F:oxidoreductase activity"/>
    <property type="evidence" value="ECO:0007669"/>
    <property type="project" value="InterPro"/>
</dbReference>
<dbReference type="PANTHER" id="PTHR43105:SF4">
    <property type="entry name" value="PROTEIN YDEP"/>
    <property type="match status" value="1"/>
</dbReference>
<dbReference type="InterPro" id="IPR006656">
    <property type="entry name" value="Mopterin_OxRdtase"/>
</dbReference>
<feature type="domain" description="Molybdopterin oxidoreductase" evidence="1">
    <location>
        <begin position="124"/>
        <end position="263"/>
    </location>
</feature>
<organism evidence="2 3">
    <name type="scientific">Lasius niger</name>
    <name type="common">Black garden ant</name>
    <dbReference type="NCBI Taxonomy" id="67767"/>
    <lineage>
        <taxon>Eukaryota</taxon>
        <taxon>Metazoa</taxon>
        <taxon>Ecdysozoa</taxon>
        <taxon>Arthropoda</taxon>
        <taxon>Hexapoda</taxon>
        <taxon>Insecta</taxon>
        <taxon>Pterygota</taxon>
        <taxon>Neoptera</taxon>
        <taxon>Endopterygota</taxon>
        <taxon>Hymenoptera</taxon>
        <taxon>Apocrita</taxon>
        <taxon>Aculeata</taxon>
        <taxon>Formicoidea</taxon>
        <taxon>Formicidae</taxon>
        <taxon>Formicinae</taxon>
        <taxon>Lasius</taxon>
        <taxon>Lasius</taxon>
    </lineage>
</organism>
<comment type="caution">
    <text evidence="2">The sequence shown here is derived from an EMBL/GenBank/DDBJ whole genome shotgun (WGS) entry which is preliminary data.</text>
</comment>
<reference evidence="2 3" key="1">
    <citation type="submission" date="2015-04" db="EMBL/GenBank/DDBJ databases">
        <title>Lasius niger genome sequencing.</title>
        <authorList>
            <person name="Konorov E.A."/>
            <person name="Nikitin M.A."/>
            <person name="Kirill M.V."/>
            <person name="Chang P."/>
        </authorList>
    </citation>
    <scope>NUCLEOTIDE SEQUENCE [LARGE SCALE GENOMIC DNA]</scope>
    <source>
        <tissue evidence="2">Whole</tissue>
    </source>
</reference>
<accession>A0A0J7JVW1</accession>
<name>A0A0J7JVW1_LASNI</name>
<keyword evidence="3" id="KW-1185">Reference proteome</keyword>